<dbReference type="Proteomes" id="UP000265618">
    <property type="component" value="Unassembled WGS sequence"/>
</dbReference>
<dbReference type="EMBL" id="BDIP01001763">
    <property type="protein sequence ID" value="GIQ85092.1"/>
    <property type="molecule type" value="Genomic_DNA"/>
</dbReference>
<evidence type="ECO:0000313" key="2">
    <source>
        <dbReference type="Proteomes" id="UP000265618"/>
    </source>
</evidence>
<organism evidence="1 2">
    <name type="scientific">Kipferlia bialata</name>
    <dbReference type="NCBI Taxonomy" id="797122"/>
    <lineage>
        <taxon>Eukaryota</taxon>
        <taxon>Metamonada</taxon>
        <taxon>Carpediemonas-like organisms</taxon>
        <taxon>Kipferlia</taxon>
    </lineage>
</organism>
<dbReference type="AlphaFoldDB" id="A0A9K3GJF9"/>
<protein>
    <submittedName>
        <fullName evidence="1">Uncharacterized protein</fullName>
    </submittedName>
</protein>
<proteinExistence type="predicted"/>
<dbReference type="Gene3D" id="3.30.980.10">
    <property type="entry name" value="Threonyl-trna Synthetase, Chain A, domain 2"/>
    <property type="match status" value="1"/>
</dbReference>
<dbReference type="SUPFAM" id="SSF55186">
    <property type="entry name" value="ThrRS/AlaRS common domain"/>
    <property type="match status" value="1"/>
</dbReference>
<keyword evidence="2" id="KW-1185">Reference proteome</keyword>
<gene>
    <name evidence="1" type="ORF">KIPB_006712</name>
</gene>
<reference evidence="1 2" key="1">
    <citation type="journal article" date="2018" name="PLoS ONE">
        <title>The draft genome of Kipferlia bialata reveals reductive genome evolution in fornicate parasites.</title>
        <authorList>
            <person name="Tanifuji G."/>
            <person name="Takabayashi S."/>
            <person name="Kume K."/>
            <person name="Takagi M."/>
            <person name="Nakayama T."/>
            <person name="Kamikawa R."/>
            <person name="Inagaki Y."/>
            <person name="Hashimoto T."/>
        </authorList>
    </citation>
    <scope>NUCLEOTIDE SEQUENCE [LARGE SCALE GENOMIC DNA]</scope>
    <source>
        <strain evidence="1">NY0173</strain>
    </source>
</reference>
<dbReference type="GO" id="GO:0000166">
    <property type="term" value="F:nucleotide binding"/>
    <property type="evidence" value="ECO:0007669"/>
    <property type="project" value="InterPro"/>
</dbReference>
<dbReference type="InterPro" id="IPR018163">
    <property type="entry name" value="Thr/Ala-tRNA-synth_IIc_edit"/>
</dbReference>
<sequence length="329" mass="36573">MSEKRASYDILRPQTLLYPPARLVVPCNPSEQMPAPSSYPKFTVTTPGGVEIDVPFGTRYGELLKREEYPAHADGLPPLAVKVNGAIQPLARRVDINCTLEPVYGDSKHGADVYRKSLSYIVPIAARRVFPGRRMIISHSLGHCYFFYFEDKVALTTEQTESLRNEVKAIVAEDTPIDCKKISQPEAQAYFKKHGMLQTLELLQQTNNSLSYLPQYEPGVCGCTRCAWDYGLGYCNGECVHGEGCYHVPGPTNTTCGCATCGWTDSHHNECTGDCQNVNICRQISQNSPCLCSSQNCLYDYAQQKCSGKCPVGQMCVQRGPETCFCERY</sequence>
<evidence type="ECO:0000313" key="1">
    <source>
        <dbReference type="EMBL" id="GIQ85092.1"/>
    </source>
</evidence>
<accession>A0A9K3GJF9</accession>
<comment type="caution">
    <text evidence="1">The sequence shown here is derived from an EMBL/GenBank/DDBJ whole genome shotgun (WGS) entry which is preliminary data.</text>
</comment>
<name>A0A9K3GJF9_9EUKA</name>